<evidence type="ECO:0000256" key="6">
    <source>
        <dbReference type="ARBA" id="ARBA00023136"/>
    </source>
</evidence>
<evidence type="ECO:0000256" key="2">
    <source>
        <dbReference type="ARBA" id="ARBA00009328"/>
    </source>
</evidence>
<feature type="transmembrane region" description="Helical" evidence="8">
    <location>
        <begin position="49"/>
        <end position="68"/>
    </location>
</feature>
<evidence type="ECO:0000256" key="5">
    <source>
        <dbReference type="ARBA" id="ARBA00022989"/>
    </source>
</evidence>
<keyword evidence="4 8" id="KW-0812">Transmembrane</keyword>
<dbReference type="EMBL" id="VSRR010000349">
    <property type="protein sequence ID" value="MPC14402.1"/>
    <property type="molecule type" value="Genomic_DNA"/>
</dbReference>
<evidence type="ECO:0000256" key="1">
    <source>
        <dbReference type="ARBA" id="ARBA00004167"/>
    </source>
</evidence>
<sequence>MGGGSSVAARQDSIPKAAHEPAAGDGIKSIRTTSVFKAVNFELYVKPNIVVMGFGTVAILCSAIYLAYMKSQLKESKTYVAIGEDDSKVLLLKKSKWD</sequence>
<dbReference type="PANTHER" id="PTHR14274:SF1">
    <property type="entry name" value="SMALL INTEGRAL MEMBRANE PROTEIN 8"/>
    <property type="match status" value="1"/>
</dbReference>
<keyword evidence="6 8" id="KW-0472">Membrane</keyword>
<dbReference type="InterPro" id="IPR026686">
    <property type="entry name" value="UPF0708"/>
</dbReference>
<name>A0A5B7CXF2_PORTR</name>
<comment type="similarity">
    <text evidence="2">Belongs to the SMIM8 family.</text>
</comment>
<feature type="region of interest" description="Disordered" evidence="7">
    <location>
        <begin position="1"/>
        <end position="23"/>
    </location>
</feature>
<evidence type="ECO:0000313" key="10">
    <source>
        <dbReference type="Proteomes" id="UP000324222"/>
    </source>
</evidence>
<evidence type="ECO:0000256" key="7">
    <source>
        <dbReference type="SAM" id="MobiDB-lite"/>
    </source>
</evidence>
<reference evidence="9 10" key="1">
    <citation type="submission" date="2019-05" db="EMBL/GenBank/DDBJ databases">
        <title>Another draft genome of Portunus trituberculatus and its Hox gene families provides insights of decapod evolution.</title>
        <authorList>
            <person name="Jeong J.-H."/>
            <person name="Song I."/>
            <person name="Kim S."/>
            <person name="Choi T."/>
            <person name="Kim D."/>
            <person name="Ryu S."/>
            <person name="Kim W."/>
        </authorList>
    </citation>
    <scope>NUCLEOTIDE SEQUENCE [LARGE SCALE GENOMIC DNA]</scope>
    <source>
        <tissue evidence="9">Muscle</tissue>
    </source>
</reference>
<keyword evidence="10" id="KW-1185">Reference proteome</keyword>
<evidence type="ECO:0000256" key="3">
    <source>
        <dbReference type="ARBA" id="ARBA00014451"/>
    </source>
</evidence>
<proteinExistence type="inferred from homology"/>
<keyword evidence="5 8" id="KW-1133">Transmembrane helix</keyword>
<protein>
    <recommendedName>
        <fullName evidence="3">Small integral membrane protein 8</fullName>
    </recommendedName>
</protein>
<dbReference type="GO" id="GO:0016020">
    <property type="term" value="C:membrane"/>
    <property type="evidence" value="ECO:0007669"/>
    <property type="project" value="UniProtKB-SubCell"/>
</dbReference>
<comment type="caution">
    <text evidence="9">The sequence shown here is derived from an EMBL/GenBank/DDBJ whole genome shotgun (WGS) entry which is preliminary data.</text>
</comment>
<dbReference type="Pfam" id="PF14937">
    <property type="entry name" value="DUF4500"/>
    <property type="match status" value="1"/>
</dbReference>
<evidence type="ECO:0000256" key="4">
    <source>
        <dbReference type="ARBA" id="ARBA00022692"/>
    </source>
</evidence>
<accession>A0A5B7CXF2</accession>
<comment type="subcellular location">
    <subcellularLocation>
        <location evidence="1">Membrane</location>
        <topology evidence="1">Single-pass membrane protein</topology>
    </subcellularLocation>
</comment>
<organism evidence="9 10">
    <name type="scientific">Portunus trituberculatus</name>
    <name type="common">Swimming crab</name>
    <name type="synonym">Neptunus trituberculatus</name>
    <dbReference type="NCBI Taxonomy" id="210409"/>
    <lineage>
        <taxon>Eukaryota</taxon>
        <taxon>Metazoa</taxon>
        <taxon>Ecdysozoa</taxon>
        <taxon>Arthropoda</taxon>
        <taxon>Crustacea</taxon>
        <taxon>Multicrustacea</taxon>
        <taxon>Malacostraca</taxon>
        <taxon>Eumalacostraca</taxon>
        <taxon>Eucarida</taxon>
        <taxon>Decapoda</taxon>
        <taxon>Pleocyemata</taxon>
        <taxon>Brachyura</taxon>
        <taxon>Eubrachyura</taxon>
        <taxon>Portunoidea</taxon>
        <taxon>Portunidae</taxon>
        <taxon>Portuninae</taxon>
        <taxon>Portunus</taxon>
    </lineage>
</organism>
<dbReference type="AlphaFoldDB" id="A0A5B7CXF2"/>
<evidence type="ECO:0000256" key="8">
    <source>
        <dbReference type="SAM" id="Phobius"/>
    </source>
</evidence>
<gene>
    <name evidence="9" type="primary">smim8</name>
    <name evidence="9" type="ORF">E2C01_007168</name>
</gene>
<dbReference type="Proteomes" id="UP000324222">
    <property type="component" value="Unassembled WGS sequence"/>
</dbReference>
<dbReference type="PANTHER" id="PTHR14274">
    <property type="entry name" value="SMALL INTEGRAL MEMBRANE PROTEIN 8"/>
    <property type="match status" value="1"/>
</dbReference>
<evidence type="ECO:0000313" key="9">
    <source>
        <dbReference type="EMBL" id="MPC14402.1"/>
    </source>
</evidence>